<comment type="caution">
    <text evidence="1">The sequence shown here is derived from an EMBL/GenBank/DDBJ whole genome shotgun (WGS) entry which is preliminary data.</text>
</comment>
<gene>
    <name evidence="1" type="ORF">LCGC14_2681990</name>
</gene>
<protein>
    <submittedName>
        <fullName evidence="1">Uncharacterized protein</fullName>
    </submittedName>
</protein>
<dbReference type="EMBL" id="LAZR01047305">
    <property type="protein sequence ID" value="KKK94524.1"/>
    <property type="molecule type" value="Genomic_DNA"/>
</dbReference>
<organism evidence="1">
    <name type="scientific">marine sediment metagenome</name>
    <dbReference type="NCBI Taxonomy" id="412755"/>
    <lineage>
        <taxon>unclassified sequences</taxon>
        <taxon>metagenomes</taxon>
        <taxon>ecological metagenomes</taxon>
    </lineage>
</organism>
<reference evidence="1" key="1">
    <citation type="journal article" date="2015" name="Nature">
        <title>Complex archaea that bridge the gap between prokaryotes and eukaryotes.</title>
        <authorList>
            <person name="Spang A."/>
            <person name="Saw J.H."/>
            <person name="Jorgensen S.L."/>
            <person name="Zaremba-Niedzwiedzka K."/>
            <person name="Martijn J."/>
            <person name="Lind A.E."/>
            <person name="van Eijk R."/>
            <person name="Schleper C."/>
            <person name="Guy L."/>
            <person name="Ettema T.J."/>
        </authorList>
    </citation>
    <scope>NUCLEOTIDE SEQUENCE</scope>
</reference>
<dbReference type="AlphaFoldDB" id="A0A0F9BVV6"/>
<accession>A0A0F9BVV6</accession>
<evidence type="ECO:0000313" key="1">
    <source>
        <dbReference type="EMBL" id="KKK94524.1"/>
    </source>
</evidence>
<feature type="non-terminal residue" evidence="1">
    <location>
        <position position="1"/>
    </location>
</feature>
<proteinExistence type="predicted"/>
<name>A0A0F9BVV6_9ZZZZ</name>
<sequence length="161" mass="17467">QHSRHRRSSEAWGVALSCSVPKPVKGDPHLFPEVSDHFCCLPPQRTRKTTISRSHTSPLLTSGRVGEVAVGVTARGTHRRAPPAPRERSPLFALLTFMIHAGVCSVKAPPTASVKRLRKYPPSDGPLCTPAVLREPCPRTRQQLGQGCASKSVLSAGRLLR</sequence>